<feature type="signal peptide" evidence="11">
    <location>
        <begin position="1"/>
        <end position="27"/>
    </location>
</feature>
<dbReference type="GO" id="GO:0009055">
    <property type="term" value="F:electron transfer activity"/>
    <property type="evidence" value="ECO:0007669"/>
    <property type="project" value="InterPro"/>
</dbReference>
<organism evidence="13 14">
    <name type="scientific">Cohaesibacter gelatinilyticus</name>
    <dbReference type="NCBI Taxonomy" id="372072"/>
    <lineage>
        <taxon>Bacteria</taxon>
        <taxon>Pseudomonadati</taxon>
        <taxon>Pseudomonadota</taxon>
        <taxon>Alphaproteobacteria</taxon>
        <taxon>Hyphomicrobiales</taxon>
        <taxon>Cohaesibacteraceae</taxon>
    </lineage>
</organism>
<dbReference type="Gene3D" id="1.10.760.10">
    <property type="entry name" value="Cytochrome c-like domain"/>
    <property type="match status" value="1"/>
</dbReference>
<evidence type="ECO:0000313" key="13">
    <source>
        <dbReference type="EMBL" id="SNZ20886.1"/>
    </source>
</evidence>
<keyword evidence="5 9" id="KW-0479">Metal-binding</keyword>
<dbReference type="PROSITE" id="PS51007">
    <property type="entry name" value="CYTC"/>
    <property type="match status" value="1"/>
</dbReference>
<reference evidence="13 14" key="1">
    <citation type="submission" date="2017-09" db="EMBL/GenBank/DDBJ databases">
        <authorList>
            <person name="Ehlers B."/>
            <person name="Leendertz F.H."/>
        </authorList>
    </citation>
    <scope>NUCLEOTIDE SEQUENCE [LARGE SCALE GENOMIC DNA]</scope>
    <source>
        <strain evidence="13 14">DSM 18289</strain>
    </source>
</reference>
<evidence type="ECO:0000256" key="5">
    <source>
        <dbReference type="ARBA" id="ARBA00022723"/>
    </source>
</evidence>
<comment type="cofactor">
    <cofactor evidence="9">
        <name>heme c</name>
        <dbReference type="ChEBI" id="CHEBI:61717"/>
    </cofactor>
    <text evidence="9">Binds 1 heme c group covalently per subunit.</text>
</comment>
<keyword evidence="14" id="KW-1185">Reference proteome</keyword>
<dbReference type="InterPro" id="IPR009056">
    <property type="entry name" value="Cyt_c-like_dom"/>
</dbReference>
<dbReference type="PANTHER" id="PTHR10266:SF3">
    <property type="entry name" value="CYTOCHROME C1, HEME PROTEIN, MITOCHONDRIAL"/>
    <property type="match status" value="1"/>
</dbReference>
<dbReference type="RefSeq" id="WP_097155266.1">
    <property type="nucleotide sequence ID" value="NZ_OBEL01000006.1"/>
</dbReference>
<feature type="transmembrane region" description="Helical" evidence="10">
    <location>
        <begin position="262"/>
        <end position="280"/>
    </location>
</feature>
<dbReference type="EMBL" id="OBEL01000006">
    <property type="protein sequence ID" value="SNZ20886.1"/>
    <property type="molecule type" value="Genomic_DNA"/>
</dbReference>
<comment type="subcellular location">
    <subcellularLocation>
        <location evidence="1">Membrane</location>
    </subcellularLocation>
</comment>
<sequence length="290" mass="31622">MITLTKNTVRALVAACALTVSAGGAMAAGGGKHFEKQDWSFSGPLGKYDKAQLQRGFQVYKEVCSSCHSLEYIAFRNLGEDGALGYNPDQIKALAAEYEVEDGPDDEGEMFTRAAKPFDTFPSPYPNVQAAKSANGGAYPPDLSLIAKARAGSMGPDTGIEPLTDLVRMVWHTVTAYQEYGPDYLYALLTGYEEAPEGVDVGDLNYNPNFIAGNALAMAPPLDDELVEYTDGSPMTKEQYAKDVSAFLMWAAEPKLEQRKRVGVNALIFLVIFAGLLYFTKKRVWSDVDH</sequence>
<dbReference type="Proteomes" id="UP000219439">
    <property type="component" value="Unassembled WGS sequence"/>
</dbReference>
<dbReference type="PANTHER" id="PTHR10266">
    <property type="entry name" value="CYTOCHROME C1"/>
    <property type="match status" value="1"/>
</dbReference>
<accession>A0A285PLB0</accession>
<dbReference type="GO" id="GO:0020037">
    <property type="term" value="F:heme binding"/>
    <property type="evidence" value="ECO:0007669"/>
    <property type="project" value="InterPro"/>
</dbReference>
<keyword evidence="7 9" id="KW-0408">Iron</keyword>
<proteinExistence type="predicted"/>
<dbReference type="AlphaFoldDB" id="A0A285PLB0"/>
<keyword evidence="4 10" id="KW-0812">Transmembrane</keyword>
<keyword evidence="3 9" id="KW-0349">Heme</keyword>
<evidence type="ECO:0000256" key="3">
    <source>
        <dbReference type="ARBA" id="ARBA00022617"/>
    </source>
</evidence>
<feature type="binding site" description="covalent" evidence="9">
    <location>
        <position position="67"/>
    </location>
    <ligand>
        <name>heme c</name>
        <dbReference type="ChEBI" id="CHEBI:61717"/>
    </ligand>
</feature>
<feature type="binding site" description="covalent" evidence="9">
    <location>
        <position position="64"/>
    </location>
    <ligand>
        <name>heme c</name>
        <dbReference type="ChEBI" id="CHEBI:61717"/>
    </ligand>
</feature>
<dbReference type="InterPro" id="IPR002326">
    <property type="entry name" value="Cyt_c1"/>
</dbReference>
<evidence type="ECO:0000256" key="6">
    <source>
        <dbReference type="ARBA" id="ARBA00022989"/>
    </source>
</evidence>
<keyword evidence="11" id="KW-0732">Signal</keyword>
<evidence type="ECO:0000256" key="2">
    <source>
        <dbReference type="ARBA" id="ARBA00016165"/>
    </source>
</evidence>
<feature type="binding site" description="covalent" evidence="9">
    <location>
        <position position="218"/>
    </location>
    <ligand>
        <name>heme c</name>
        <dbReference type="ChEBI" id="CHEBI:61717"/>
    </ligand>
</feature>
<keyword evidence="8 10" id="KW-0472">Membrane</keyword>
<evidence type="ECO:0000256" key="10">
    <source>
        <dbReference type="SAM" id="Phobius"/>
    </source>
</evidence>
<evidence type="ECO:0000256" key="1">
    <source>
        <dbReference type="ARBA" id="ARBA00004370"/>
    </source>
</evidence>
<dbReference type="GO" id="GO:0016020">
    <property type="term" value="C:membrane"/>
    <property type="evidence" value="ECO:0007669"/>
    <property type="project" value="UniProtKB-SubCell"/>
</dbReference>
<dbReference type="SUPFAM" id="SSF46626">
    <property type="entry name" value="Cytochrome c"/>
    <property type="match status" value="1"/>
</dbReference>
<keyword evidence="6 10" id="KW-1133">Transmembrane helix</keyword>
<evidence type="ECO:0000313" key="14">
    <source>
        <dbReference type="Proteomes" id="UP000219439"/>
    </source>
</evidence>
<evidence type="ECO:0000256" key="9">
    <source>
        <dbReference type="PIRSR" id="PIRSR602326-1"/>
    </source>
</evidence>
<feature type="domain" description="Cytochrome c" evidence="12">
    <location>
        <begin position="51"/>
        <end position="234"/>
    </location>
</feature>
<dbReference type="Gene3D" id="1.20.5.100">
    <property type="entry name" value="Cytochrome c1, transmembrane anchor, C-terminal"/>
    <property type="match status" value="1"/>
</dbReference>
<evidence type="ECO:0000256" key="7">
    <source>
        <dbReference type="ARBA" id="ARBA00023004"/>
    </source>
</evidence>
<gene>
    <name evidence="13" type="ORF">SAMN06265368_3997</name>
</gene>
<evidence type="ECO:0000256" key="4">
    <source>
        <dbReference type="ARBA" id="ARBA00022692"/>
    </source>
</evidence>
<name>A0A285PLB0_9HYPH</name>
<evidence type="ECO:0000259" key="12">
    <source>
        <dbReference type="PROSITE" id="PS51007"/>
    </source>
</evidence>
<protein>
    <recommendedName>
        <fullName evidence="2">Cytochrome c1</fullName>
    </recommendedName>
</protein>
<dbReference type="Pfam" id="PF02167">
    <property type="entry name" value="Cytochrom_C1"/>
    <property type="match status" value="1"/>
</dbReference>
<evidence type="ECO:0000256" key="11">
    <source>
        <dbReference type="SAM" id="SignalP"/>
    </source>
</evidence>
<dbReference type="InterPro" id="IPR036909">
    <property type="entry name" value="Cyt_c-like_dom_sf"/>
</dbReference>
<dbReference type="GO" id="GO:0046872">
    <property type="term" value="F:metal ion binding"/>
    <property type="evidence" value="ECO:0007669"/>
    <property type="project" value="UniProtKB-KW"/>
</dbReference>
<dbReference type="OrthoDB" id="9808471at2"/>
<dbReference type="PRINTS" id="PR00603">
    <property type="entry name" value="CYTOCHROMEC1"/>
</dbReference>
<feature type="chain" id="PRO_5012741351" description="Cytochrome c1" evidence="11">
    <location>
        <begin position="28"/>
        <end position="290"/>
    </location>
</feature>
<feature type="binding site" description="covalent" evidence="9">
    <location>
        <position position="68"/>
    </location>
    <ligand>
        <name>heme c</name>
        <dbReference type="ChEBI" id="CHEBI:61717"/>
    </ligand>
</feature>
<evidence type="ECO:0000256" key="8">
    <source>
        <dbReference type="ARBA" id="ARBA00023136"/>
    </source>
</evidence>